<feature type="transmembrane region" description="Helical" evidence="8">
    <location>
        <begin position="161"/>
        <end position="178"/>
    </location>
</feature>
<evidence type="ECO:0000256" key="5">
    <source>
        <dbReference type="ARBA" id="ARBA00022692"/>
    </source>
</evidence>
<evidence type="ECO:0000256" key="3">
    <source>
        <dbReference type="ARBA" id="ARBA00022448"/>
    </source>
</evidence>
<feature type="transmembrane region" description="Helical" evidence="8">
    <location>
        <begin position="12"/>
        <end position="34"/>
    </location>
</feature>
<evidence type="ECO:0000256" key="4">
    <source>
        <dbReference type="ARBA" id="ARBA00022544"/>
    </source>
</evidence>
<dbReference type="GO" id="GO:0009847">
    <property type="term" value="P:spore germination"/>
    <property type="evidence" value="ECO:0007669"/>
    <property type="project" value="InterPro"/>
</dbReference>
<evidence type="ECO:0000313" key="10">
    <source>
        <dbReference type="Proteomes" id="UP000625210"/>
    </source>
</evidence>
<keyword evidence="5 8" id="KW-0812">Transmembrane</keyword>
<dbReference type="Proteomes" id="UP000625210">
    <property type="component" value="Unassembled WGS sequence"/>
</dbReference>
<feature type="transmembrane region" description="Helical" evidence="8">
    <location>
        <begin position="95"/>
        <end position="115"/>
    </location>
</feature>
<dbReference type="NCBIfam" id="TIGR00912">
    <property type="entry name" value="2A0309"/>
    <property type="match status" value="1"/>
</dbReference>
<evidence type="ECO:0000256" key="1">
    <source>
        <dbReference type="ARBA" id="ARBA00004141"/>
    </source>
</evidence>
<gene>
    <name evidence="9" type="ORF">GCM10011571_18140</name>
</gene>
<name>A0A8J2VF53_9BACL</name>
<feature type="transmembrane region" description="Helical" evidence="8">
    <location>
        <begin position="233"/>
        <end position="254"/>
    </location>
</feature>
<keyword evidence="3" id="KW-0813">Transport</keyword>
<feature type="transmembrane region" description="Helical" evidence="8">
    <location>
        <begin position="287"/>
        <end position="310"/>
    </location>
</feature>
<protein>
    <submittedName>
        <fullName evidence="9">Germination protein BB</fullName>
    </submittedName>
</protein>
<feature type="transmembrane region" description="Helical" evidence="8">
    <location>
        <begin position="127"/>
        <end position="149"/>
    </location>
</feature>
<reference evidence="9" key="2">
    <citation type="submission" date="2020-09" db="EMBL/GenBank/DDBJ databases">
        <authorList>
            <person name="Sun Q."/>
            <person name="Zhou Y."/>
        </authorList>
    </citation>
    <scope>NUCLEOTIDE SEQUENCE</scope>
    <source>
        <strain evidence="9">CGMCC 1.15179</strain>
    </source>
</reference>
<evidence type="ECO:0000256" key="7">
    <source>
        <dbReference type="ARBA" id="ARBA00023136"/>
    </source>
</evidence>
<dbReference type="GO" id="GO:0016020">
    <property type="term" value="C:membrane"/>
    <property type="evidence" value="ECO:0007669"/>
    <property type="project" value="UniProtKB-SubCell"/>
</dbReference>
<sequence>MDPSSKQGKEQPISIYQGHALIVTTVVGVGVLYMQRGIAQTAGADGIWTILLGGLLAMLELYILTKLLQRFPKQHSTVWMPRLLGSEKRSGVGKILALPFFFAIALFWISASALACRTFGEVLVTAIFPLTPMSVILLTLLVTAVFVASTPVEVIARFNEFLLPVLYLPVILIFAVWAKEGEWLNMLPLFQLSWKEAGLGILVSFFAFSGSSIVFAFMGYYQQPEKAVKAHMSAIAVIILIYWIVTAASVAVFGPDELKRLMWPTLDLVKSAEFPGMILERLESGLIAIWVVAVFTTLVNLLAALIDIIVRLFRIQDRSRKWIGLALIPVLYFLAIWPKDIQDLFFWNWIVGVYSPLVSITVGLILLAIALLRRKKGGDPHVPTPPTS</sequence>
<dbReference type="EMBL" id="BMHQ01000005">
    <property type="protein sequence ID" value="GGE16828.1"/>
    <property type="molecule type" value="Genomic_DNA"/>
</dbReference>
<dbReference type="PANTHER" id="PTHR34975:SF2">
    <property type="entry name" value="SPORE GERMINATION PROTEIN A2"/>
    <property type="match status" value="1"/>
</dbReference>
<dbReference type="InterPro" id="IPR004761">
    <property type="entry name" value="Spore_GerAB"/>
</dbReference>
<comment type="similarity">
    <text evidence="2">Belongs to the amino acid-polyamine-organocation (APC) superfamily. Spore germination protein (SGP) (TC 2.A.3.9) family.</text>
</comment>
<comment type="subcellular location">
    <subcellularLocation>
        <location evidence="1">Membrane</location>
        <topology evidence="1">Multi-pass membrane protein</topology>
    </subcellularLocation>
</comment>
<dbReference type="Pfam" id="PF03845">
    <property type="entry name" value="Spore_permease"/>
    <property type="match status" value="1"/>
</dbReference>
<organism evidence="9 10">
    <name type="scientific">Marinithermofilum abyssi</name>
    <dbReference type="NCBI Taxonomy" id="1571185"/>
    <lineage>
        <taxon>Bacteria</taxon>
        <taxon>Bacillati</taxon>
        <taxon>Bacillota</taxon>
        <taxon>Bacilli</taxon>
        <taxon>Bacillales</taxon>
        <taxon>Thermoactinomycetaceae</taxon>
        <taxon>Marinithermofilum</taxon>
    </lineage>
</organism>
<keyword evidence="7 8" id="KW-0472">Membrane</keyword>
<accession>A0A8J2VF53</accession>
<evidence type="ECO:0000256" key="2">
    <source>
        <dbReference type="ARBA" id="ARBA00007998"/>
    </source>
</evidence>
<feature type="transmembrane region" description="Helical" evidence="8">
    <location>
        <begin position="344"/>
        <end position="372"/>
    </location>
</feature>
<keyword evidence="4" id="KW-0309">Germination</keyword>
<feature type="transmembrane region" description="Helical" evidence="8">
    <location>
        <begin position="46"/>
        <end position="64"/>
    </location>
</feature>
<dbReference type="Gene3D" id="1.20.1740.10">
    <property type="entry name" value="Amino acid/polyamine transporter I"/>
    <property type="match status" value="1"/>
</dbReference>
<dbReference type="AlphaFoldDB" id="A0A8J2VF53"/>
<keyword evidence="10" id="KW-1185">Reference proteome</keyword>
<feature type="transmembrane region" description="Helical" evidence="8">
    <location>
        <begin position="198"/>
        <end position="221"/>
    </location>
</feature>
<evidence type="ECO:0000256" key="8">
    <source>
        <dbReference type="SAM" id="Phobius"/>
    </source>
</evidence>
<keyword evidence="6 8" id="KW-1133">Transmembrane helix</keyword>
<comment type="caution">
    <text evidence="9">The sequence shown here is derived from an EMBL/GenBank/DDBJ whole genome shotgun (WGS) entry which is preliminary data.</text>
</comment>
<feature type="transmembrane region" description="Helical" evidence="8">
    <location>
        <begin position="322"/>
        <end position="338"/>
    </location>
</feature>
<proteinExistence type="inferred from homology"/>
<reference evidence="9" key="1">
    <citation type="journal article" date="2014" name="Int. J. Syst. Evol. Microbiol.">
        <title>Complete genome sequence of Corynebacterium casei LMG S-19264T (=DSM 44701T), isolated from a smear-ripened cheese.</title>
        <authorList>
            <consortium name="US DOE Joint Genome Institute (JGI-PGF)"/>
            <person name="Walter F."/>
            <person name="Albersmeier A."/>
            <person name="Kalinowski J."/>
            <person name="Ruckert C."/>
        </authorList>
    </citation>
    <scope>NUCLEOTIDE SEQUENCE</scope>
    <source>
        <strain evidence="9">CGMCC 1.15179</strain>
    </source>
</reference>
<evidence type="ECO:0000313" key="9">
    <source>
        <dbReference type="EMBL" id="GGE16828.1"/>
    </source>
</evidence>
<dbReference type="RefSeq" id="WP_188647554.1">
    <property type="nucleotide sequence ID" value="NZ_BMHQ01000005.1"/>
</dbReference>
<evidence type="ECO:0000256" key="6">
    <source>
        <dbReference type="ARBA" id="ARBA00022989"/>
    </source>
</evidence>
<dbReference type="PANTHER" id="PTHR34975">
    <property type="entry name" value="SPORE GERMINATION PROTEIN A2"/>
    <property type="match status" value="1"/>
</dbReference>